<sequence length="62" mass="7269">MASFEIENKIVDKLISSPYCKNKKLPKNMSSKLNRSWNFFIIISRVKSCLVYAKIGILFWIL</sequence>
<reference evidence="2 3" key="1">
    <citation type="submission" date="2013-01" db="EMBL/GenBank/DDBJ databases">
        <authorList>
            <person name="Harkins D.M."/>
            <person name="Durkin A.S."/>
            <person name="Brinkac L.M."/>
            <person name="Haft D.H."/>
            <person name="Selengut J.D."/>
            <person name="Sanka R."/>
            <person name="DePew J."/>
            <person name="Purushe J."/>
            <person name="Peacock S.J."/>
            <person name="Thaipadungpanit J."/>
            <person name="Wuthiekanun V.W."/>
            <person name="Day N.P."/>
            <person name="Vinetz J.M."/>
            <person name="Sutton G.G."/>
            <person name="Nierman W.C."/>
            <person name="Fouts D.E."/>
        </authorList>
    </citation>
    <scope>NUCLEOTIDE SEQUENCE [LARGE SCALE GENOMIC DNA]</scope>
    <source>
        <strain evidence="2 3">FPW1039</strain>
    </source>
</reference>
<dbReference type="Proteomes" id="UP000012164">
    <property type="component" value="Unassembled WGS sequence"/>
</dbReference>
<name>A0A0F6ID15_LEPIR</name>
<proteinExistence type="predicted"/>
<keyword evidence="1" id="KW-0812">Transmembrane</keyword>
<protein>
    <submittedName>
        <fullName evidence="2">Uncharacterized protein</fullName>
    </submittedName>
</protein>
<gene>
    <name evidence="2" type="ORF">LEP1GSC079_1559</name>
</gene>
<evidence type="ECO:0000313" key="3">
    <source>
        <dbReference type="Proteomes" id="UP000012164"/>
    </source>
</evidence>
<feature type="transmembrane region" description="Helical" evidence="1">
    <location>
        <begin position="37"/>
        <end position="61"/>
    </location>
</feature>
<comment type="caution">
    <text evidence="2">The sequence shown here is derived from an EMBL/GenBank/DDBJ whole genome shotgun (WGS) entry which is preliminary data.</text>
</comment>
<keyword evidence="1" id="KW-0472">Membrane</keyword>
<accession>A0A0F6ID15</accession>
<dbReference type="EMBL" id="AKWR02000148">
    <property type="protein sequence ID" value="EMJ35940.1"/>
    <property type="molecule type" value="Genomic_DNA"/>
</dbReference>
<evidence type="ECO:0000313" key="2">
    <source>
        <dbReference type="EMBL" id="EMJ35940.1"/>
    </source>
</evidence>
<organism evidence="2 3">
    <name type="scientific">Leptospira interrogans str. FPW1039</name>
    <dbReference type="NCBI Taxonomy" id="1193040"/>
    <lineage>
        <taxon>Bacteria</taxon>
        <taxon>Pseudomonadati</taxon>
        <taxon>Spirochaetota</taxon>
        <taxon>Spirochaetia</taxon>
        <taxon>Leptospirales</taxon>
        <taxon>Leptospiraceae</taxon>
        <taxon>Leptospira</taxon>
    </lineage>
</organism>
<keyword evidence="1" id="KW-1133">Transmembrane helix</keyword>
<dbReference type="AlphaFoldDB" id="A0A0F6ID15"/>
<evidence type="ECO:0000256" key="1">
    <source>
        <dbReference type="SAM" id="Phobius"/>
    </source>
</evidence>